<dbReference type="AlphaFoldDB" id="A0A834Z7M2"/>
<proteinExistence type="predicted"/>
<keyword evidence="2" id="KW-0677">Repeat</keyword>
<name>A0A834Z7M2_TETSI</name>
<keyword evidence="1" id="KW-1017">Isopeptide bond</keyword>
<evidence type="ECO:0000313" key="5">
    <source>
        <dbReference type="EMBL" id="KAF8401945.1"/>
    </source>
</evidence>
<dbReference type="InterPro" id="IPR029071">
    <property type="entry name" value="Ubiquitin-like_domsf"/>
</dbReference>
<keyword evidence="6" id="KW-1185">Reference proteome</keyword>
<dbReference type="Gene3D" id="1.25.40.10">
    <property type="entry name" value="Tetratricopeptide repeat domain"/>
    <property type="match status" value="2"/>
</dbReference>
<feature type="domain" description="Ubiquitin-like" evidence="4">
    <location>
        <begin position="200"/>
        <end position="269"/>
    </location>
</feature>
<feature type="repeat" description="PPR" evidence="3">
    <location>
        <begin position="99"/>
        <end position="133"/>
    </location>
</feature>
<dbReference type="InterPro" id="IPR019956">
    <property type="entry name" value="Ubiquitin_dom"/>
</dbReference>
<dbReference type="OMA" id="LRIRCEF"/>
<organism evidence="5 6">
    <name type="scientific">Tetracentron sinense</name>
    <name type="common">Spur-leaf</name>
    <dbReference type="NCBI Taxonomy" id="13715"/>
    <lineage>
        <taxon>Eukaryota</taxon>
        <taxon>Viridiplantae</taxon>
        <taxon>Streptophyta</taxon>
        <taxon>Embryophyta</taxon>
        <taxon>Tracheophyta</taxon>
        <taxon>Spermatophyta</taxon>
        <taxon>Magnoliopsida</taxon>
        <taxon>Trochodendrales</taxon>
        <taxon>Trochodendraceae</taxon>
        <taxon>Tetracentron</taxon>
    </lineage>
</organism>
<dbReference type="NCBIfam" id="TIGR00756">
    <property type="entry name" value="PPR"/>
    <property type="match status" value="5"/>
</dbReference>
<accession>A0A834Z7M2</accession>
<reference evidence="5 6" key="1">
    <citation type="submission" date="2020-04" db="EMBL/GenBank/DDBJ databases">
        <title>Plant Genome Project.</title>
        <authorList>
            <person name="Zhang R.-G."/>
        </authorList>
    </citation>
    <scope>NUCLEOTIDE SEQUENCE [LARGE SCALE GENOMIC DNA]</scope>
    <source>
        <strain evidence="5">YNK0</strain>
        <tissue evidence="5">Leaf</tissue>
    </source>
</reference>
<dbReference type="PRINTS" id="PR00348">
    <property type="entry name" value="UBIQUITIN"/>
</dbReference>
<dbReference type="CDD" id="cd17039">
    <property type="entry name" value="Ubl_ubiquitin_like"/>
    <property type="match status" value="1"/>
</dbReference>
<dbReference type="InterPro" id="IPR002885">
    <property type="entry name" value="PPR_rpt"/>
</dbReference>
<dbReference type="SMART" id="SM00213">
    <property type="entry name" value="UBQ"/>
    <property type="match status" value="5"/>
</dbReference>
<dbReference type="OrthoDB" id="1894077at2759"/>
<dbReference type="EMBL" id="JABCRI010000008">
    <property type="protein sequence ID" value="KAF8401945.1"/>
    <property type="molecule type" value="Genomic_DNA"/>
</dbReference>
<feature type="domain" description="Ubiquitin-like" evidence="4">
    <location>
        <begin position="351"/>
        <end position="419"/>
    </location>
</feature>
<dbReference type="PROSITE" id="PS50053">
    <property type="entry name" value="UBIQUITIN_2"/>
    <property type="match status" value="5"/>
</dbReference>
<feature type="repeat" description="PPR" evidence="3">
    <location>
        <begin position="169"/>
        <end position="199"/>
    </location>
</feature>
<protein>
    <recommendedName>
        <fullName evidence="4">Ubiquitin-like domain-containing protein</fullName>
    </recommendedName>
</protein>
<dbReference type="InterPro" id="IPR011990">
    <property type="entry name" value="TPR-like_helical_dom_sf"/>
</dbReference>
<dbReference type="Pfam" id="PF13041">
    <property type="entry name" value="PPR_2"/>
    <property type="match status" value="2"/>
</dbReference>
<evidence type="ECO:0000259" key="4">
    <source>
        <dbReference type="PROSITE" id="PS50053"/>
    </source>
</evidence>
<dbReference type="Pfam" id="PF00240">
    <property type="entry name" value="ubiquitin"/>
    <property type="match status" value="5"/>
</dbReference>
<sequence length="575" mass="65065">MESGNCKPSVVVYNMIIVSLCKDRLVTEALDLLLEMTSKGIPPDVVTYNCLIRGLYSSGQWKEATRLFNEMVDRKISQNGDLSLHEFFNEIQACGQRPDLVTYNLLLDGLCQNQCLDEAMTLFHLIEDSKFKPNIITYGILIDGMCKAGKLKAAMELFCSFPAKGLEPSVSTYNIIINGLYKEGLLDEANELLVKWKRMINIFLKVTKTVTLKVNRSDTIENVKALFRNQEGILEKLQELFFAGNHLKDAKSLADYDIRKDSTLHLVLQNAVLMKIFVKIPANGKTVALEVKACNTIQNIKSIIQDKEGIPKDQYTLIYAGRLLEDNQTLASLNIMKDSTLHVVFNPRDVMLISVKTPRGEIMKIEVKIMYTIRNVKTIVGSMMGFPTEDQKLFYAGKQLDDCQTLAYYNIKEESILDMKRPVIQIFVKTWDGKTITLEVESYNSVSYIMDKINHKLGMQSFHSLVFAGKWLEGGRNLTSYNIQPHSTLHMVLSPSSNFRLIYVKTLSGSSIMLRVKERNTILDVKAMIQKKMGKPVAHVCYDGNVLSDQSTLALYGIQKHSILDVVFNTSRQSL</sequence>
<dbReference type="FunFam" id="3.10.20.90:FF:000211">
    <property type="entry name" value="Polyubiquitin 9"/>
    <property type="match status" value="1"/>
</dbReference>
<evidence type="ECO:0000256" key="3">
    <source>
        <dbReference type="PROSITE-ProRule" id="PRU00708"/>
    </source>
</evidence>
<dbReference type="Gene3D" id="3.10.20.90">
    <property type="entry name" value="Phosphatidylinositol 3-kinase Catalytic Subunit, Chain A, domain 1"/>
    <property type="match status" value="5"/>
</dbReference>
<gene>
    <name evidence="5" type="ORF">HHK36_012896</name>
</gene>
<feature type="repeat" description="PPR" evidence="3">
    <location>
        <begin position="44"/>
        <end position="78"/>
    </location>
</feature>
<dbReference type="Proteomes" id="UP000655225">
    <property type="component" value="Unassembled WGS sequence"/>
</dbReference>
<dbReference type="PROSITE" id="PS51375">
    <property type="entry name" value="PPR"/>
    <property type="match status" value="5"/>
</dbReference>
<dbReference type="InterPro" id="IPR000626">
    <property type="entry name" value="Ubiquitin-like_dom"/>
</dbReference>
<dbReference type="InterPro" id="IPR050158">
    <property type="entry name" value="Ubiquitin_ubiquitin-like"/>
</dbReference>
<dbReference type="GO" id="GO:0003729">
    <property type="term" value="F:mRNA binding"/>
    <property type="evidence" value="ECO:0007669"/>
    <property type="project" value="UniProtKB-ARBA"/>
</dbReference>
<evidence type="ECO:0000256" key="1">
    <source>
        <dbReference type="ARBA" id="ARBA00022499"/>
    </source>
</evidence>
<dbReference type="SUPFAM" id="SSF54236">
    <property type="entry name" value="Ubiquitin-like"/>
    <property type="match status" value="5"/>
</dbReference>
<feature type="domain" description="Ubiquitin-like" evidence="4">
    <location>
        <begin position="502"/>
        <end position="567"/>
    </location>
</feature>
<feature type="repeat" description="PPR" evidence="3">
    <location>
        <begin position="134"/>
        <end position="168"/>
    </location>
</feature>
<evidence type="ECO:0000256" key="2">
    <source>
        <dbReference type="ARBA" id="ARBA00022737"/>
    </source>
</evidence>
<dbReference type="PANTHER" id="PTHR10666">
    <property type="entry name" value="UBIQUITIN"/>
    <property type="match status" value="1"/>
</dbReference>
<feature type="domain" description="Ubiquitin-like" evidence="4">
    <location>
        <begin position="274"/>
        <end position="344"/>
    </location>
</feature>
<feature type="domain" description="Ubiquitin-like" evidence="4">
    <location>
        <begin position="424"/>
        <end position="498"/>
    </location>
</feature>
<comment type="caution">
    <text evidence="5">The sequence shown here is derived from an EMBL/GenBank/DDBJ whole genome shotgun (WGS) entry which is preliminary data.</text>
</comment>
<dbReference type="Pfam" id="PF12854">
    <property type="entry name" value="PPR_1"/>
    <property type="match status" value="1"/>
</dbReference>
<feature type="repeat" description="PPR" evidence="3">
    <location>
        <begin position="9"/>
        <end position="43"/>
    </location>
</feature>
<evidence type="ECO:0000313" key="6">
    <source>
        <dbReference type="Proteomes" id="UP000655225"/>
    </source>
</evidence>